<dbReference type="GO" id="GO:0006508">
    <property type="term" value="P:proteolysis"/>
    <property type="evidence" value="ECO:0007669"/>
    <property type="project" value="InterPro"/>
</dbReference>
<dbReference type="Proteomes" id="UP000264702">
    <property type="component" value="Unassembled WGS sequence"/>
</dbReference>
<dbReference type="CDD" id="cd02619">
    <property type="entry name" value="Peptidase_C1"/>
    <property type="match status" value="1"/>
</dbReference>
<dbReference type="EMBL" id="QVQT01000005">
    <property type="protein sequence ID" value="RFU15848.1"/>
    <property type="molecule type" value="Genomic_DNA"/>
</dbReference>
<comment type="caution">
    <text evidence="2">The sequence shown here is derived from an EMBL/GenBank/DDBJ whole genome shotgun (WGS) entry which is preliminary data.</text>
</comment>
<dbReference type="AlphaFoldDB" id="A0A372ILU1"/>
<dbReference type="RefSeq" id="WP_117301681.1">
    <property type="nucleotide sequence ID" value="NZ_QVQT02000005.1"/>
</dbReference>
<feature type="domain" description="Peptidase C1A papain C-terminal" evidence="1">
    <location>
        <begin position="32"/>
        <end position="256"/>
    </location>
</feature>
<dbReference type="InterPro" id="IPR038765">
    <property type="entry name" value="Papain-like_cys_pep_sf"/>
</dbReference>
<dbReference type="InterPro" id="IPR000668">
    <property type="entry name" value="Peptidase_C1A_C"/>
</dbReference>
<accession>A0A372ILU1</accession>
<dbReference type="GO" id="GO:0008234">
    <property type="term" value="F:cysteine-type peptidase activity"/>
    <property type="evidence" value="ECO:0007669"/>
    <property type="project" value="InterPro"/>
</dbReference>
<dbReference type="Gene3D" id="3.90.70.10">
    <property type="entry name" value="Cysteine proteinases"/>
    <property type="match status" value="1"/>
</dbReference>
<dbReference type="Pfam" id="PF00112">
    <property type="entry name" value="Peptidase_C1"/>
    <property type="match status" value="1"/>
</dbReference>
<evidence type="ECO:0000259" key="1">
    <source>
        <dbReference type="SMART" id="SM00645"/>
    </source>
</evidence>
<sequence>MAEELLPVSDYGYDPTGDEGAQHIQIHGGGALPDSYVIPATMLPPVGMQGTVQDPGAPGSCAAWASVYGLATSAAARAGGYDPATQDRQASPAFIYMEVTGISAPPCKGSALTPYFGILSRTGTPNLVSAPYYANCQELVNLYHDPSKPPAMDLAFKLGSTTVVQTSDAESIKRTLSANRPLAYGTRLYTDWTSYRGEPVPYVGNGKVAKSGKTGKDVGHCMMIIGYDDTMGAYRIQNSEGTQWGDSGYIWMAYATFEKLAQGKAFFYD</sequence>
<evidence type="ECO:0000313" key="2">
    <source>
        <dbReference type="EMBL" id="RFU15848.1"/>
    </source>
</evidence>
<name>A0A372ILU1_9BACT</name>
<gene>
    <name evidence="2" type="ORF">D0Y96_15570</name>
</gene>
<dbReference type="SUPFAM" id="SSF54001">
    <property type="entry name" value="Cysteine proteinases"/>
    <property type="match status" value="1"/>
</dbReference>
<protein>
    <recommendedName>
        <fullName evidence="1">Peptidase C1A papain C-terminal domain-containing protein</fullName>
    </recommendedName>
</protein>
<dbReference type="OrthoDB" id="3648721at2"/>
<dbReference type="SMART" id="SM00645">
    <property type="entry name" value="Pept_C1"/>
    <property type="match status" value="1"/>
</dbReference>
<reference evidence="2 3" key="1">
    <citation type="submission" date="2018-08" db="EMBL/GenBank/DDBJ databases">
        <title>Acidipila sp. 4G-K13, an acidobacterium isolated from forest soil.</title>
        <authorList>
            <person name="Gao Z.-H."/>
            <person name="Qiu L.-H."/>
        </authorList>
    </citation>
    <scope>NUCLEOTIDE SEQUENCE [LARGE SCALE GENOMIC DNA]</scope>
    <source>
        <strain evidence="2 3">4G-K13</strain>
    </source>
</reference>
<proteinExistence type="predicted"/>
<keyword evidence="3" id="KW-1185">Reference proteome</keyword>
<evidence type="ECO:0000313" key="3">
    <source>
        <dbReference type="Proteomes" id="UP000264702"/>
    </source>
</evidence>
<organism evidence="2 3">
    <name type="scientific">Paracidobacterium acidisoli</name>
    <dbReference type="NCBI Taxonomy" id="2303751"/>
    <lineage>
        <taxon>Bacteria</taxon>
        <taxon>Pseudomonadati</taxon>
        <taxon>Acidobacteriota</taxon>
        <taxon>Terriglobia</taxon>
        <taxon>Terriglobales</taxon>
        <taxon>Acidobacteriaceae</taxon>
        <taxon>Paracidobacterium</taxon>
    </lineage>
</organism>